<sequence length="92" mass="10974">MNKMKLKLTQSTKDLNSKSDRSNQRNQSQEIEQMMSSPEVKKFEAFLFESITSKQRLSMKFSQFTPIPQKVNDIYEDQFTWNHNLDHRNSDL</sequence>
<name>A0A8S1PKI9_9CILI</name>
<feature type="region of interest" description="Disordered" evidence="1">
    <location>
        <begin position="1"/>
        <end position="36"/>
    </location>
</feature>
<dbReference type="EMBL" id="CAJJDN010000080">
    <property type="protein sequence ID" value="CAD8103662.1"/>
    <property type="molecule type" value="Genomic_DNA"/>
</dbReference>
<dbReference type="OrthoDB" id="305462at2759"/>
<comment type="caution">
    <text evidence="2">The sequence shown here is derived from an EMBL/GenBank/DDBJ whole genome shotgun (WGS) entry which is preliminary data.</text>
</comment>
<dbReference type="Proteomes" id="UP000692954">
    <property type="component" value="Unassembled WGS sequence"/>
</dbReference>
<evidence type="ECO:0000313" key="2">
    <source>
        <dbReference type="EMBL" id="CAD8103662.1"/>
    </source>
</evidence>
<dbReference type="AlphaFoldDB" id="A0A8S1PKI9"/>
<gene>
    <name evidence="2" type="ORF">PSON_ATCC_30995.1.T0800207</name>
</gene>
<accession>A0A8S1PKI9</accession>
<reference evidence="2" key="1">
    <citation type="submission" date="2021-01" db="EMBL/GenBank/DDBJ databases">
        <authorList>
            <consortium name="Genoscope - CEA"/>
            <person name="William W."/>
        </authorList>
    </citation>
    <scope>NUCLEOTIDE SEQUENCE</scope>
</reference>
<evidence type="ECO:0000313" key="3">
    <source>
        <dbReference type="Proteomes" id="UP000692954"/>
    </source>
</evidence>
<keyword evidence="3" id="KW-1185">Reference proteome</keyword>
<protein>
    <submittedName>
        <fullName evidence="2">Uncharacterized protein</fullName>
    </submittedName>
</protein>
<feature type="compositionally biased region" description="Polar residues" evidence="1">
    <location>
        <begin position="24"/>
        <end position="36"/>
    </location>
</feature>
<proteinExistence type="predicted"/>
<organism evidence="2 3">
    <name type="scientific">Paramecium sonneborni</name>
    <dbReference type="NCBI Taxonomy" id="65129"/>
    <lineage>
        <taxon>Eukaryota</taxon>
        <taxon>Sar</taxon>
        <taxon>Alveolata</taxon>
        <taxon>Ciliophora</taxon>
        <taxon>Intramacronucleata</taxon>
        <taxon>Oligohymenophorea</taxon>
        <taxon>Peniculida</taxon>
        <taxon>Parameciidae</taxon>
        <taxon>Paramecium</taxon>
    </lineage>
</organism>
<evidence type="ECO:0000256" key="1">
    <source>
        <dbReference type="SAM" id="MobiDB-lite"/>
    </source>
</evidence>